<dbReference type="Gene3D" id="3.30.200.20">
    <property type="entry name" value="Phosphorylase Kinase, domain 1"/>
    <property type="match status" value="1"/>
</dbReference>
<evidence type="ECO:0000313" key="9">
    <source>
        <dbReference type="Proteomes" id="UP001632038"/>
    </source>
</evidence>
<feature type="domain" description="Protein kinase" evidence="7">
    <location>
        <begin position="28"/>
        <end position="172"/>
    </location>
</feature>
<evidence type="ECO:0000256" key="2">
    <source>
        <dbReference type="ARBA" id="ARBA00022679"/>
    </source>
</evidence>
<keyword evidence="4" id="KW-0418">Kinase</keyword>
<dbReference type="SUPFAM" id="SSF56112">
    <property type="entry name" value="Protein kinase-like (PK-like)"/>
    <property type="match status" value="1"/>
</dbReference>
<dbReference type="PANTHER" id="PTHR43895">
    <property type="entry name" value="CALCIUM/CALMODULIN-DEPENDENT PROTEIN KINASE KINASE-RELATED"/>
    <property type="match status" value="1"/>
</dbReference>
<sequence>MEEASNYGAATAASFISLSPENALFNKYELGKLLGCGAFAKVYHARDIATGKSVAIKVINKSRLNNNAHLMANIKREIAIMRSLRHPQHRQANRGFDLGISGLELGLEDDEPGSFLVSVLRLLLAKGFGLGLAFLFLSQALPPASSARLCRFFSSSSAKNDAVLITGGTFSP</sequence>
<dbReference type="Proteomes" id="UP001632038">
    <property type="component" value="Unassembled WGS sequence"/>
</dbReference>
<dbReference type="PROSITE" id="PS00107">
    <property type="entry name" value="PROTEIN_KINASE_ATP"/>
    <property type="match status" value="1"/>
</dbReference>
<keyword evidence="1" id="KW-0723">Serine/threonine-protein kinase</keyword>
<evidence type="ECO:0000256" key="1">
    <source>
        <dbReference type="ARBA" id="ARBA00022527"/>
    </source>
</evidence>
<dbReference type="AlphaFoldDB" id="A0ABD3C0U5"/>
<keyword evidence="5 6" id="KW-0067">ATP-binding</keyword>
<dbReference type="InterPro" id="IPR011009">
    <property type="entry name" value="Kinase-like_dom_sf"/>
</dbReference>
<accession>A0ABD3C0U5</accession>
<dbReference type="GO" id="GO:0004674">
    <property type="term" value="F:protein serine/threonine kinase activity"/>
    <property type="evidence" value="ECO:0007669"/>
    <property type="project" value="UniProtKB-KW"/>
</dbReference>
<keyword evidence="9" id="KW-1185">Reference proteome</keyword>
<dbReference type="EMBL" id="JAVIJP010000060">
    <property type="protein sequence ID" value="KAL3622472.1"/>
    <property type="molecule type" value="Genomic_DNA"/>
</dbReference>
<evidence type="ECO:0000259" key="7">
    <source>
        <dbReference type="PROSITE" id="PS50011"/>
    </source>
</evidence>
<dbReference type="InterPro" id="IPR017441">
    <property type="entry name" value="Protein_kinase_ATP_BS"/>
</dbReference>
<dbReference type="InterPro" id="IPR000719">
    <property type="entry name" value="Prot_kinase_dom"/>
</dbReference>
<reference evidence="9" key="1">
    <citation type="journal article" date="2024" name="IScience">
        <title>Strigolactones Initiate the Formation of Haustorium-like Structures in Castilleja.</title>
        <authorList>
            <person name="Buerger M."/>
            <person name="Peterson D."/>
            <person name="Chory J."/>
        </authorList>
    </citation>
    <scope>NUCLEOTIDE SEQUENCE [LARGE SCALE GENOMIC DNA]</scope>
</reference>
<name>A0ABD3C0U5_9LAMI</name>
<keyword evidence="2" id="KW-0808">Transferase</keyword>
<keyword evidence="3 6" id="KW-0547">Nucleotide-binding</keyword>
<evidence type="ECO:0000313" key="8">
    <source>
        <dbReference type="EMBL" id="KAL3622472.1"/>
    </source>
</evidence>
<proteinExistence type="predicted"/>
<dbReference type="Pfam" id="PF00069">
    <property type="entry name" value="Pkinase"/>
    <property type="match status" value="1"/>
</dbReference>
<comment type="caution">
    <text evidence="8">The sequence shown here is derived from an EMBL/GenBank/DDBJ whole genome shotgun (WGS) entry which is preliminary data.</text>
</comment>
<organism evidence="8 9">
    <name type="scientific">Castilleja foliolosa</name>
    <dbReference type="NCBI Taxonomy" id="1961234"/>
    <lineage>
        <taxon>Eukaryota</taxon>
        <taxon>Viridiplantae</taxon>
        <taxon>Streptophyta</taxon>
        <taxon>Embryophyta</taxon>
        <taxon>Tracheophyta</taxon>
        <taxon>Spermatophyta</taxon>
        <taxon>Magnoliopsida</taxon>
        <taxon>eudicotyledons</taxon>
        <taxon>Gunneridae</taxon>
        <taxon>Pentapetalae</taxon>
        <taxon>asterids</taxon>
        <taxon>lamiids</taxon>
        <taxon>Lamiales</taxon>
        <taxon>Orobanchaceae</taxon>
        <taxon>Pedicularideae</taxon>
        <taxon>Castillejinae</taxon>
        <taxon>Castilleja</taxon>
    </lineage>
</organism>
<evidence type="ECO:0000256" key="3">
    <source>
        <dbReference type="ARBA" id="ARBA00022741"/>
    </source>
</evidence>
<dbReference type="PROSITE" id="PS50011">
    <property type="entry name" value="PROTEIN_KINASE_DOM"/>
    <property type="match status" value="1"/>
</dbReference>
<evidence type="ECO:0000256" key="6">
    <source>
        <dbReference type="PROSITE-ProRule" id="PRU10141"/>
    </source>
</evidence>
<protein>
    <recommendedName>
        <fullName evidence="7">Protein kinase domain-containing protein</fullName>
    </recommendedName>
</protein>
<gene>
    <name evidence="8" type="ORF">CASFOL_033883</name>
</gene>
<dbReference type="GO" id="GO:0005524">
    <property type="term" value="F:ATP binding"/>
    <property type="evidence" value="ECO:0007669"/>
    <property type="project" value="UniProtKB-UniRule"/>
</dbReference>
<feature type="binding site" evidence="6">
    <location>
        <position position="57"/>
    </location>
    <ligand>
        <name>ATP</name>
        <dbReference type="ChEBI" id="CHEBI:30616"/>
    </ligand>
</feature>
<evidence type="ECO:0000256" key="5">
    <source>
        <dbReference type="ARBA" id="ARBA00022840"/>
    </source>
</evidence>
<dbReference type="PANTHER" id="PTHR43895:SF151">
    <property type="entry name" value="CBL-INTERACTING SERINE_THREONINE-PROTEIN KINASE 11"/>
    <property type="match status" value="1"/>
</dbReference>
<evidence type="ECO:0000256" key="4">
    <source>
        <dbReference type="ARBA" id="ARBA00022777"/>
    </source>
</evidence>